<dbReference type="GO" id="GO:0004803">
    <property type="term" value="F:transposase activity"/>
    <property type="evidence" value="ECO:0007669"/>
    <property type="project" value="InterPro"/>
</dbReference>
<dbReference type="InterPro" id="IPR048020">
    <property type="entry name" value="Transpos_IS3"/>
</dbReference>
<dbReference type="InterPro" id="IPR025948">
    <property type="entry name" value="HTH-like_dom"/>
</dbReference>
<dbReference type="RefSeq" id="WP_148813868.1">
    <property type="nucleotide sequence ID" value="NZ_CP043046.1"/>
</dbReference>
<dbReference type="InterPro" id="IPR012337">
    <property type="entry name" value="RNaseH-like_sf"/>
</dbReference>
<proteinExistence type="predicted"/>
<feature type="coiled-coil region" evidence="1">
    <location>
        <begin position="63"/>
        <end position="90"/>
    </location>
</feature>
<evidence type="ECO:0000313" key="5">
    <source>
        <dbReference type="Proteomes" id="UP000325161"/>
    </source>
</evidence>
<dbReference type="InterPro" id="IPR036397">
    <property type="entry name" value="RNaseH_sf"/>
</dbReference>
<dbReference type="KEGG" id="pacr:FXN63_11550"/>
<dbReference type="PROSITE" id="PS50994">
    <property type="entry name" value="INTEGRASE"/>
    <property type="match status" value="1"/>
</dbReference>
<gene>
    <name evidence="3" type="ORF">FXN63_06595</name>
    <name evidence="4" type="ORF">FXN63_11550</name>
</gene>
<reference evidence="3 5" key="1">
    <citation type="submission" date="2019-08" db="EMBL/GenBank/DDBJ databases">
        <title>Amphibian skin-associated Pigmentiphaga: genome sequence and occurrence across geography and hosts.</title>
        <authorList>
            <person name="Bletz M.C."/>
            <person name="Bunk B."/>
            <person name="Sproeer C."/>
            <person name="Biwer P."/>
            <person name="Reiter S."/>
            <person name="Rabemananjara F.C.E."/>
            <person name="Schulz S."/>
            <person name="Overmann J."/>
            <person name="Vences M."/>
        </authorList>
    </citation>
    <scope>NUCLEOTIDE SEQUENCE [LARGE SCALE GENOMIC DNA]</scope>
    <source>
        <strain evidence="3 5">Mada1488</strain>
    </source>
</reference>
<feature type="domain" description="Integrase catalytic" evidence="2">
    <location>
        <begin position="218"/>
        <end position="381"/>
    </location>
</feature>
<dbReference type="InterPro" id="IPR001584">
    <property type="entry name" value="Integrase_cat-core"/>
</dbReference>
<keyword evidence="5" id="KW-1185">Reference proteome</keyword>
<dbReference type="Gene3D" id="1.10.10.60">
    <property type="entry name" value="Homeodomain-like"/>
    <property type="match status" value="1"/>
</dbReference>
<dbReference type="GO" id="GO:0015074">
    <property type="term" value="P:DNA integration"/>
    <property type="evidence" value="ECO:0007669"/>
    <property type="project" value="InterPro"/>
</dbReference>
<dbReference type="InterPro" id="IPR009057">
    <property type="entry name" value="Homeodomain-like_sf"/>
</dbReference>
<dbReference type="Proteomes" id="UP000325161">
    <property type="component" value="Chromosome"/>
</dbReference>
<dbReference type="SUPFAM" id="SSF46689">
    <property type="entry name" value="Homeodomain-like"/>
    <property type="match status" value="1"/>
</dbReference>
<dbReference type="EMBL" id="CP043046">
    <property type="protein sequence ID" value="QEI06395.1"/>
    <property type="molecule type" value="Genomic_DNA"/>
</dbReference>
<dbReference type="OrthoDB" id="9765502at2"/>
<dbReference type="GO" id="GO:0003677">
    <property type="term" value="F:DNA binding"/>
    <property type="evidence" value="ECO:0007669"/>
    <property type="project" value="InterPro"/>
</dbReference>
<dbReference type="SUPFAM" id="SSF53098">
    <property type="entry name" value="Ribonuclease H-like"/>
    <property type="match status" value="1"/>
</dbReference>
<dbReference type="Pfam" id="PF13333">
    <property type="entry name" value="rve_2"/>
    <property type="match status" value="1"/>
</dbReference>
<dbReference type="Gene3D" id="3.30.420.10">
    <property type="entry name" value="Ribonuclease H-like superfamily/Ribonuclease H"/>
    <property type="match status" value="1"/>
</dbReference>
<dbReference type="InterPro" id="IPR002514">
    <property type="entry name" value="Transposase_8"/>
</dbReference>
<organism evidence="3 5">
    <name type="scientific">Pigmentiphaga aceris</name>
    <dbReference type="NCBI Taxonomy" id="1940612"/>
    <lineage>
        <taxon>Bacteria</taxon>
        <taxon>Pseudomonadati</taxon>
        <taxon>Pseudomonadota</taxon>
        <taxon>Betaproteobacteria</taxon>
        <taxon>Burkholderiales</taxon>
        <taxon>Alcaligenaceae</taxon>
        <taxon>Pigmentiphaga</taxon>
    </lineage>
</organism>
<dbReference type="Pfam" id="PF13276">
    <property type="entry name" value="HTH_21"/>
    <property type="match status" value="1"/>
</dbReference>
<dbReference type="GO" id="GO:0006313">
    <property type="term" value="P:DNA transposition"/>
    <property type="evidence" value="ECO:0007669"/>
    <property type="project" value="InterPro"/>
</dbReference>
<accession>A0A5C0AV13</accession>
<evidence type="ECO:0000313" key="4">
    <source>
        <dbReference type="EMBL" id="QEI06395.1"/>
    </source>
</evidence>
<dbReference type="KEGG" id="pacr:FXN63_06595"/>
<sequence>MTTPNRRTFDAAFKLQVAQMIRDQGLSVMQVCKDLGLAESPVRRWLAQYDAEQLGQPGLGKPLTAEQQRIRELERENQRLREDVSLLKKAFGLLRPRTEVIQRIIHQWQEKASVTRLCRLLSVSRSGVYAARRRRAAPRPCALAAPVQAAFDASGGNYGSRRVREALNADGLMVGRYRVRRLMKQLALQPRWKRKFVHTTDSRHDLPIAANVLNRQFRPAAPNQAWVADITYIRTDQGWLYLAAVLDLYSRKVVGWSMAPAMPAELVCNALQMAITLRQPKPGLIVHTDRGCQYASHAHRDLLAKHKLVASMSRKGNCWDNAVMERFFLNLKMERVWQRRYANAAEGIVDINHYIVGFYNTHRLHSTLGYQSPADYEKVSH</sequence>
<dbReference type="PANTHER" id="PTHR46889">
    <property type="entry name" value="TRANSPOSASE INSF FOR INSERTION SEQUENCE IS3B-RELATED"/>
    <property type="match status" value="1"/>
</dbReference>
<dbReference type="Pfam" id="PF00665">
    <property type="entry name" value="rve"/>
    <property type="match status" value="1"/>
</dbReference>
<dbReference type="AlphaFoldDB" id="A0A5C0AV13"/>
<keyword evidence="1" id="KW-0175">Coiled coil</keyword>
<dbReference type="NCBIfam" id="NF033516">
    <property type="entry name" value="transpos_IS3"/>
    <property type="match status" value="1"/>
</dbReference>
<dbReference type="PANTHER" id="PTHR46889:SF4">
    <property type="entry name" value="TRANSPOSASE INSO FOR INSERTION SEQUENCE ELEMENT IS911B-RELATED"/>
    <property type="match status" value="1"/>
</dbReference>
<protein>
    <submittedName>
        <fullName evidence="3">IS3 family transposase</fullName>
    </submittedName>
</protein>
<dbReference type="InterPro" id="IPR050900">
    <property type="entry name" value="Transposase_IS3/IS150/IS904"/>
</dbReference>
<evidence type="ECO:0000259" key="2">
    <source>
        <dbReference type="PROSITE" id="PS50994"/>
    </source>
</evidence>
<dbReference type="Pfam" id="PF01527">
    <property type="entry name" value="HTH_Tnp_1"/>
    <property type="match status" value="1"/>
</dbReference>
<evidence type="ECO:0000313" key="3">
    <source>
        <dbReference type="EMBL" id="QEI05546.1"/>
    </source>
</evidence>
<name>A0A5C0AV13_9BURK</name>
<evidence type="ECO:0000256" key="1">
    <source>
        <dbReference type="SAM" id="Coils"/>
    </source>
</evidence>
<dbReference type="EMBL" id="CP043046">
    <property type="protein sequence ID" value="QEI05546.1"/>
    <property type="molecule type" value="Genomic_DNA"/>
</dbReference>